<organism evidence="1 2">
    <name type="scientific">Streptomyces lavendulocolor</name>
    <dbReference type="NCBI Taxonomy" id="67316"/>
    <lineage>
        <taxon>Bacteria</taxon>
        <taxon>Bacillati</taxon>
        <taxon>Actinomycetota</taxon>
        <taxon>Actinomycetes</taxon>
        <taxon>Kitasatosporales</taxon>
        <taxon>Streptomycetaceae</taxon>
        <taxon>Streptomyces</taxon>
    </lineage>
</organism>
<dbReference type="RefSeq" id="WP_359652571.1">
    <property type="nucleotide sequence ID" value="NZ_JBEXZP010000007.1"/>
</dbReference>
<proteinExistence type="predicted"/>
<dbReference type="Proteomes" id="UP001550378">
    <property type="component" value="Unassembled WGS sequence"/>
</dbReference>
<name>A0ABV2WEN8_9ACTN</name>
<reference evidence="1 2" key="1">
    <citation type="submission" date="2024-06" db="EMBL/GenBank/DDBJ databases">
        <title>The Natural Products Discovery Center: Release of the First 8490 Sequenced Strains for Exploring Actinobacteria Biosynthetic Diversity.</title>
        <authorList>
            <person name="Kalkreuter E."/>
            <person name="Kautsar S.A."/>
            <person name="Yang D."/>
            <person name="Bader C.D."/>
            <person name="Teijaro C.N."/>
            <person name="Fluegel L."/>
            <person name="Davis C.M."/>
            <person name="Simpson J.R."/>
            <person name="Lauterbach L."/>
            <person name="Steele A.D."/>
            <person name="Gui C."/>
            <person name="Meng S."/>
            <person name="Li G."/>
            <person name="Viehrig K."/>
            <person name="Ye F."/>
            <person name="Su P."/>
            <person name="Kiefer A.F."/>
            <person name="Nichols A."/>
            <person name="Cepeda A.J."/>
            <person name="Yan W."/>
            <person name="Fan B."/>
            <person name="Jiang Y."/>
            <person name="Adhikari A."/>
            <person name="Zheng C.-J."/>
            <person name="Schuster L."/>
            <person name="Cowan T.M."/>
            <person name="Smanski M.J."/>
            <person name="Chevrette M.G."/>
            <person name="De Carvalho L.P.S."/>
            <person name="Shen B."/>
        </authorList>
    </citation>
    <scope>NUCLEOTIDE SEQUENCE [LARGE SCALE GENOMIC DNA]</scope>
    <source>
        <strain evidence="1 2">NPDC006337</strain>
    </source>
</reference>
<accession>A0ABV2WEN8</accession>
<keyword evidence="2" id="KW-1185">Reference proteome</keyword>
<dbReference type="EMBL" id="JBEXZR010000041">
    <property type="protein sequence ID" value="MEU0711795.1"/>
    <property type="molecule type" value="Genomic_DNA"/>
</dbReference>
<comment type="caution">
    <text evidence="1">The sequence shown here is derived from an EMBL/GenBank/DDBJ whole genome shotgun (WGS) entry which is preliminary data.</text>
</comment>
<evidence type="ECO:0000313" key="2">
    <source>
        <dbReference type="Proteomes" id="UP001550378"/>
    </source>
</evidence>
<gene>
    <name evidence="1" type="ORF">ABZ508_30980</name>
</gene>
<evidence type="ECO:0000313" key="1">
    <source>
        <dbReference type="EMBL" id="MEU0711795.1"/>
    </source>
</evidence>
<sequence length="171" mass="17762">MTTPLLILAASGCGEPAEKRSFQVPTNLCGMSVEPSVLEPVLPGSGSSLDMTSKSKAVGSTHCTISVDRHAVLGAISEWQWDASVREVAGSNPYLSLGKHVSEDGTYAYSEQGGAHLVSCPVAAKKHPGAQLYVRILIYEGGTRDEAAAKRLLQAYAGSVAASAECVGSAR</sequence>
<protein>
    <recommendedName>
        <fullName evidence="3">DUF3558 domain-containing protein</fullName>
    </recommendedName>
</protein>
<evidence type="ECO:0008006" key="3">
    <source>
        <dbReference type="Google" id="ProtNLM"/>
    </source>
</evidence>